<gene>
    <name evidence="1" type="ORF">KIPB_016531</name>
</gene>
<feature type="non-terminal residue" evidence="1">
    <location>
        <position position="1"/>
    </location>
</feature>
<sequence length="121" mass="13620">MLVRDYNRMADTPEDSEDDYVCHLCSNYEPSLVHMPAGERPVSAAEAATMALLDERERDMEQGRETEPESEGDDICTKTVHCAAWREDGACPSAVEVDVDSTEEYFCDPCRRRLLEGINAE</sequence>
<evidence type="ECO:0000313" key="1">
    <source>
        <dbReference type="EMBL" id="GIQ92638.1"/>
    </source>
</evidence>
<organism evidence="1 2">
    <name type="scientific">Kipferlia bialata</name>
    <dbReference type="NCBI Taxonomy" id="797122"/>
    <lineage>
        <taxon>Eukaryota</taxon>
        <taxon>Metamonada</taxon>
        <taxon>Carpediemonas-like organisms</taxon>
        <taxon>Kipferlia</taxon>
    </lineage>
</organism>
<reference evidence="1 2" key="1">
    <citation type="journal article" date="2018" name="PLoS ONE">
        <title>The draft genome of Kipferlia bialata reveals reductive genome evolution in fornicate parasites.</title>
        <authorList>
            <person name="Tanifuji G."/>
            <person name="Takabayashi S."/>
            <person name="Kume K."/>
            <person name="Takagi M."/>
            <person name="Nakayama T."/>
            <person name="Kamikawa R."/>
            <person name="Inagaki Y."/>
            <person name="Hashimoto T."/>
        </authorList>
    </citation>
    <scope>NUCLEOTIDE SEQUENCE [LARGE SCALE GENOMIC DNA]</scope>
    <source>
        <strain evidence="1">NY0173</strain>
    </source>
</reference>
<comment type="caution">
    <text evidence="1">The sequence shown here is derived from an EMBL/GenBank/DDBJ whole genome shotgun (WGS) entry which is preliminary data.</text>
</comment>
<evidence type="ECO:0000313" key="2">
    <source>
        <dbReference type="Proteomes" id="UP000265618"/>
    </source>
</evidence>
<name>A0A9K3GRL5_9EUKA</name>
<keyword evidence="2" id="KW-1185">Reference proteome</keyword>
<accession>A0A9K3GRL5</accession>
<dbReference type="Proteomes" id="UP000265618">
    <property type="component" value="Unassembled WGS sequence"/>
</dbReference>
<protein>
    <submittedName>
        <fullName evidence="1">Uncharacterized protein</fullName>
    </submittedName>
</protein>
<dbReference type="AlphaFoldDB" id="A0A9K3GRL5"/>
<dbReference type="EMBL" id="BDIP01010171">
    <property type="protein sequence ID" value="GIQ92638.1"/>
    <property type="molecule type" value="Genomic_DNA"/>
</dbReference>
<proteinExistence type="predicted"/>